<feature type="compositionally biased region" description="Pro residues" evidence="1">
    <location>
        <begin position="277"/>
        <end position="286"/>
    </location>
</feature>
<feature type="compositionally biased region" description="Basic and acidic residues" evidence="1">
    <location>
        <begin position="486"/>
        <end position="497"/>
    </location>
</feature>
<feature type="compositionally biased region" description="Basic and acidic residues" evidence="1">
    <location>
        <begin position="533"/>
        <end position="552"/>
    </location>
</feature>
<feature type="compositionally biased region" description="Low complexity" evidence="1">
    <location>
        <begin position="456"/>
        <end position="465"/>
    </location>
</feature>
<dbReference type="Proteomes" id="UP000600449">
    <property type="component" value="Unassembled WGS sequence"/>
</dbReference>
<feature type="transmembrane region" description="Helical" evidence="2">
    <location>
        <begin position="12"/>
        <end position="30"/>
    </location>
</feature>
<protein>
    <recommendedName>
        <fullName evidence="5">Flagellar biosynthesis protein, FliO</fullName>
    </recommendedName>
</protein>
<dbReference type="AlphaFoldDB" id="A0A917V4S6"/>
<comment type="caution">
    <text evidence="3">The sequence shown here is derived from an EMBL/GenBank/DDBJ whole genome shotgun (WGS) entry which is preliminary data.</text>
</comment>
<keyword evidence="4" id="KW-1185">Reference proteome</keyword>
<keyword evidence="2" id="KW-0472">Membrane</keyword>
<sequence>MLGFENTSIVQYLIAFAVVMGLLALFAWLAPRLLGRRIGGQNLSSGKNRQPRLGIVDVYDLDRQRQLVLLRRDGVEHLLLIGGPNDVVVESGIGRAPPRPAQRPGGAQAPMPAAVPPVAAAPASMPFAPPPPEPARDLGVQAAVGAAAAGVAAVSVATPSFAPSPEEARDPAGVSDAALAARAPDTVAPEAPAPETVLPKQQEPTFQEPVLPEPARPEPIAAPRVEPRPFPRAGEPQAVPAPAAPAVPPARRGLMDLARAAAGGAPVMPQRSRATPTVPPQEPAPAPRREPVFDASPAQAPLPEADVPPPSVETQASRGDDAGALSDVARQLEEALRRPLPHGATPRRPAESEPTVSLARPAPRPAPARETASEFDFASLLRRPATAPAARQAPPVVPPVAAPPPAEMPRAVEEPAPRVEIERAAADDALARFGVEEPQHDEAPVRDEPTMRDEPPASVTAPVEEVVVDETTSEETTIEEPAIEETTAREPAADEPPRFSMDPEEEIAATPEASPPEELPATVAEAEAPDAEPEPHLVDEAERDFEPERFPEAETTDLETTTPEPVATVVPVEPESAAEAPAEPEPEPLPASAAIEEPAPAAAPEEPARPRAIDPFSVEEIEAEFARLLGRAPSRDEKS</sequence>
<dbReference type="PANTHER" id="PTHR38766:SF1">
    <property type="entry name" value="FLAGELLAR PROTEIN FLIO"/>
    <property type="match status" value="1"/>
</dbReference>
<evidence type="ECO:0000313" key="3">
    <source>
        <dbReference type="EMBL" id="GGK37307.1"/>
    </source>
</evidence>
<dbReference type="EMBL" id="BMMF01000007">
    <property type="protein sequence ID" value="GGK37307.1"/>
    <property type="molecule type" value="Genomic_DNA"/>
</dbReference>
<evidence type="ECO:0008006" key="5">
    <source>
        <dbReference type="Google" id="ProtNLM"/>
    </source>
</evidence>
<keyword evidence="2" id="KW-0812">Transmembrane</keyword>
<evidence type="ECO:0000313" key="4">
    <source>
        <dbReference type="Proteomes" id="UP000600449"/>
    </source>
</evidence>
<organism evidence="3 4">
    <name type="scientific">Salinarimonas ramus</name>
    <dbReference type="NCBI Taxonomy" id="690164"/>
    <lineage>
        <taxon>Bacteria</taxon>
        <taxon>Pseudomonadati</taxon>
        <taxon>Pseudomonadota</taxon>
        <taxon>Alphaproteobacteria</taxon>
        <taxon>Hyphomicrobiales</taxon>
        <taxon>Salinarimonadaceae</taxon>
        <taxon>Salinarimonas</taxon>
    </lineage>
</organism>
<feature type="compositionally biased region" description="Low complexity" evidence="1">
    <location>
        <begin position="558"/>
        <end position="581"/>
    </location>
</feature>
<feature type="region of interest" description="Disordered" evidence="1">
    <location>
        <begin position="183"/>
        <end position="416"/>
    </location>
</feature>
<dbReference type="RefSeq" id="WP_188913514.1">
    <property type="nucleotide sequence ID" value="NZ_BMMF01000007.1"/>
</dbReference>
<feature type="compositionally biased region" description="Low complexity" evidence="1">
    <location>
        <begin position="382"/>
        <end position="394"/>
    </location>
</feature>
<dbReference type="InterPro" id="IPR052205">
    <property type="entry name" value="FliO/MopB"/>
</dbReference>
<evidence type="ECO:0000256" key="2">
    <source>
        <dbReference type="SAM" id="Phobius"/>
    </source>
</evidence>
<name>A0A917V4S6_9HYPH</name>
<reference evidence="3 4" key="1">
    <citation type="journal article" date="2014" name="Int. J. Syst. Evol. Microbiol.">
        <title>Complete genome sequence of Corynebacterium casei LMG S-19264T (=DSM 44701T), isolated from a smear-ripened cheese.</title>
        <authorList>
            <consortium name="US DOE Joint Genome Institute (JGI-PGF)"/>
            <person name="Walter F."/>
            <person name="Albersmeier A."/>
            <person name="Kalinowski J."/>
            <person name="Ruckert C."/>
        </authorList>
    </citation>
    <scope>NUCLEOTIDE SEQUENCE [LARGE SCALE GENOMIC DNA]</scope>
    <source>
        <strain evidence="3 4">CGMCC 1.9161</strain>
    </source>
</reference>
<feature type="compositionally biased region" description="Low complexity" evidence="1">
    <location>
        <begin position="590"/>
        <end position="605"/>
    </location>
</feature>
<keyword evidence="2" id="KW-1133">Transmembrane helix</keyword>
<gene>
    <name evidence="3" type="ORF">GCM10011322_25460</name>
</gene>
<dbReference type="PANTHER" id="PTHR38766">
    <property type="entry name" value="FLAGELLAR PROTEIN FLIO"/>
    <property type="match status" value="1"/>
</dbReference>
<feature type="compositionally biased region" description="Pro residues" evidence="1">
    <location>
        <begin position="395"/>
        <end position="407"/>
    </location>
</feature>
<feature type="compositionally biased region" description="Basic and acidic residues" evidence="1">
    <location>
        <begin position="433"/>
        <end position="455"/>
    </location>
</feature>
<accession>A0A917V4S6</accession>
<evidence type="ECO:0000256" key="1">
    <source>
        <dbReference type="SAM" id="MobiDB-lite"/>
    </source>
</evidence>
<proteinExistence type="predicted"/>
<feature type="region of interest" description="Disordered" evidence="1">
    <location>
        <begin position="433"/>
        <end position="616"/>
    </location>
</feature>
<feature type="compositionally biased region" description="Acidic residues" evidence="1">
    <location>
        <begin position="466"/>
        <end position="483"/>
    </location>
</feature>